<evidence type="ECO:0000313" key="10">
    <source>
        <dbReference type="EMBL" id="SMC34799.1"/>
    </source>
</evidence>
<keyword evidence="3 8" id="KW-0813">Transport</keyword>
<dbReference type="Pfam" id="PF01758">
    <property type="entry name" value="SBF"/>
    <property type="match status" value="1"/>
</dbReference>
<keyword evidence="6 8" id="KW-1133">Transmembrane helix</keyword>
<evidence type="ECO:0000256" key="5">
    <source>
        <dbReference type="ARBA" id="ARBA00022692"/>
    </source>
</evidence>
<evidence type="ECO:0000256" key="1">
    <source>
        <dbReference type="ARBA" id="ARBA00004651"/>
    </source>
</evidence>
<comment type="similarity">
    <text evidence="2 8">Belongs to the arsenical resistance-3 (ACR3) (TC 2.A.59) family.</text>
</comment>
<dbReference type="InterPro" id="IPR002657">
    <property type="entry name" value="BilAc:Na_symport/Acr3"/>
</dbReference>
<dbReference type="PIRSF" id="PIRSF005508">
    <property type="entry name" value="Acr3"/>
    <property type="match status" value="1"/>
</dbReference>
<protein>
    <submittedName>
        <fullName evidence="10">Arsenite transporter, ACR3 family</fullName>
    </submittedName>
</protein>
<dbReference type="PANTHER" id="PTHR43057">
    <property type="entry name" value="ARSENITE EFFLUX TRANSPORTER"/>
    <property type="match status" value="1"/>
</dbReference>
<feature type="transmembrane region" description="Helical" evidence="9">
    <location>
        <begin position="153"/>
        <end position="172"/>
    </location>
</feature>
<feature type="transmembrane region" description="Helical" evidence="9">
    <location>
        <begin position="12"/>
        <end position="31"/>
    </location>
</feature>
<evidence type="ECO:0000256" key="8">
    <source>
        <dbReference type="PIRNR" id="PIRNR005508"/>
    </source>
</evidence>
<organism evidence="10 11">
    <name type="scientific">Sporomusa malonica</name>
    <dbReference type="NCBI Taxonomy" id="112901"/>
    <lineage>
        <taxon>Bacteria</taxon>
        <taxon>Bacillati</taxon>
        <taxon>Bacillota</taxon>
        <taxon>Negativicutes</taxon>
        <taxon>Selenomonadales</taxon>
        <taxon>Sporomusaceae</taxon>
        <taxon>Sporomusa</taxon>
    </lineage>
</organism>
<keyword evidence="7 8" id="KW-0472">Membrane</keyword>
<dbReference type="InterPro" id="IPR004706">
    <property type="entry name" value="Arsenical-R_Acr3"/>
</dbReference>
<name>A0A1W1YF94_9FIRM</name>
<dbReference type="NCBIfam" id="TIGR00832">
    <property type="entry name" value="acr3"/>
    <property type="match status" value="1"/>
</dbReference>
<dbReference type="RefSeq" id="WP_084573796.1">
    <property type="nucleotide sequence ID" value="NZ_CP155572.1"/>
</dbReference>
<dbReference type="EMBL" id="FWXI01000001">
    <property type="protein sequence ID" value="SMC34799.1"/>
    <property type="molecule type" value="Genomic_DNA"/>
</dbReference>
<dbReference type="GO" id="GO:0005886">
    <property type="term" value="C:plasma membrane"/>
    <property type="evidence" value="ECO:0007669"/>
    <property type="project" value="UniProtKB-SubCell"/>
</dbReference>
<feature type="transmembrane region" description="Helical" evidence="9">
    <location>
        <begin position="314"/>
        <end position="336"/>
    </location>
</feature>
<proteinExistence type="inferred from homology"/>
<feature type="transmembrane region" description="Helical" evidence="9">
    <location>
        <begin position="284"/>
        <end position="308"/>
    </location>
</feature>
<feature type="transmembrane region" description="Helical" evidence="9">
    <location>
        <begin position="43"/>
        <end position="59"/>
    </location>
</feature>
<evidence type="ECO:0000256" key="7">
    <source>
        <dbReference type="ARBA" id="ARBA00023136"/>
    </source>
</evidence>
<feature type="transmembrane region" description="Helical" evidence="9">
    <location>
        <begin position="119"/>
        <end position="141"/>
    </location>
</feature>
<dbReference type="OrthoDB" id="9771457at2"/>
<feature type="transmembrane region" description="Helical" evidence="9">
    <location>
        <begin position="184"/>
        <end position="202"/>
    </location>
</feature>
<dbReference type="GO" id="GO:0015104">
    <property type="term" value="F:antimonite transmembrane transporter activity"/>
    <property type="evidence" value="ECO:0007669"/>
    <property type="project" value="TreeGrafter"/>
</dbReference>
<dbReference type="Proteomes" id="UP000192738">
    <property type="component" value="Unassembled WGS sequence"/>
</dbReference>
<feature type="transmembrane region" description="Helical" evidence="9">
    <location>
        <begin position="80"/>
        <end position="103"/>
    </location>
</feature>
<dbReference type="Gene3D" id="1.20.1530.20">
    <property type="match status" value="1"/>
</dbReference>
<evidence type="ECO:0000313" key="11">
    <source>
        <dbReference type="Proteomes" id="UP000192738"/>
    </source>
</evidence>
<comment type="subcellular location">
    <subcellularLocation>
        <location evidence="1 8">Cell membrane</location>
        <topology evidence="1 8">Multi-pass membrane protein</topology>
    </subcellularLocation>
</comment>
<feature type="transmembrane region" description="Helical" evidence="9">
    <location>
        <begin position="253"/>
        <end position="272"/>
    </location>
</feature>
<evidence type="ECO:0000256" key="2">
    <source>
        <dbReference type="ARBA" id="ARBA00010110"/>
    </source>
</evidence>
<accession>A0A1W1YF94</accession>
<dbReference type="GO" id="GO:0015105">
    <property type="term" value="F:arsenite transmembrane transporter activity"/>
    <property type="evidence" value="ECO:0007669"/>
    <property type="project" value="TreeGrafter"/>
</dbReference>
<evidence type="ECO:0000256" key="4">
    <source>
        <dbReference type="ARBA" id="ARBA00022475"/>
    </source>
</evidence>
<sequence length="352" mass="38992">MSEKRLDFFERYLTVWVGLCIVVGITLGKLFPDAVNALSKMEVSHVNLPIAILIWLMIYPMMIKIDFSAILKVGEKPRGLLITLFINWIVKPFSMAFLAWLFFKHIFIGYIGEDLANEYIAGSIILAAAPCTAMVFVWSYLTDGDPAYTLVQVAINDLIMLVLFAPIVMFLLGVSDIVVPKDVLFMSVLLYIVIPLVAGYLTRRILLKSKGEEWFNTKLLAPLKPVTILALLATLVIIFAFQGETILSNWFNIILIAVPITIQVYFNSSLAYGLAKFLNVPHSIAAPGALIGASNFFELAVAVTISLFGLQSGATLATVVGVLVEVPVMLSVCSFCNRTRDWFPKEEKQKAV</sequence>
<dbReference type="AlphaFoldDB" id="A0A1W1YF94"/>
<gene>
    <name evidence="10" type="ORF">SAMN04488500_101283</name>
</gene>
<keyword evidence="4 8" id="KW-1003">Cell membrane</keyword>
<dbReference type="STRING" id="112901.SAMN04488500_101283"/>
<dbReference type="InterPro" id="IPR038770">
    <property type="entry name" value="Na+/solute_symporter_sf"/>
</dbReference>
<evidence type="ECO:0000256" key="9">
    <source>
        <dbReference type="SAM" id="Phobius"/>
    </source>
</evidence>
<keyword evidence="5 8" id="KW-0812">Transmembrane</keyword>
<evidence type="ECO:0000256" key="3">
    <source>
        <dbReference type="ARBA" id="ARBA00022448"/>
    </source>
</evidence>
<keyword evidence="11" id="KW-1185">Reference proteome</keyword>
<reference evidence="10 11" key="1">
    <citation type="submission" date="2017-04" db="EMBL/GenBank/DDBJ databases">
        <authorList>
            <person name="Afonso C.L."/>
            <person name="Miller P.J."/>
            <person name="Scott M.A."/>
            <person name="Spackman E."/>
            <person name="Goraichik I."/>
            <person name="Dimitrov K.M."/>
            <person name="Suarez D.L."/>
            <person name="Swayne D.E."/>
        </authorList>
    </citation>
    <scope>NUCLEOTIDE SEQUENCE [LARGE SCALE GENOMIC DNA]</scope>
    <source>
        <strain evidence="10 11">DSM 5090</strain>
    </source>
</reference>
<dbReference type="FunFam" id="1.20.1530.20:FF:000020">
    <property type="entry name" value="Arsenical-resistance membrane protein"/>
    <property type="match status" value="1"/>
</dbReference>
<feature type="transmembrane region" description="Helical" evidence="9">
    <location>
        <begin position="223"/>
        <end position="241"/>
    </location>
</feature>
<evidence type="ECO:0000256" key="6">
    <source>
        <dbReference type="ARBA" id="ARBA00022989"/>
    </source>
</evidence>
<dbReference type="PANTHER" id="PTHR43057:SF1">
    <property type="entry name" value="ARSENICAL-RESISTANCE PROTEIN 3"/>
    <property type="match status" value="1"/>
</dbReference>
<dbReference type="GO" id="GO:0015297">
    <property type="term" value="F:antiporter activity"/>
    <property type="evidence" value="ECO:0007669"/>
    <property type="project" value="UniProtKB-UniRule"/>
</dbReference>